<sequence length="104" mass="12604">MQQLSTVMYVKEGCYEEYKKRHDNIWPEMKEMLKNHGVSNYHIYLNEENGELFAILNFEDQSTYDEIANQKICREWWDYMSDIMCVNSDNSPKSKELKEVFFLK</sequence>
<evidence type="ECO:0000313" key="3">
    <source>
        <dbReference type="Proteomes" id="UP000770161"/>
    </source>
</evidence>
<dbReference type="RefSeq" id="WP_216683461.1">
    <property type="nucleotide sequence ID" value="NZ_JAHLZN010000006.1"/>
</dbReference>
<dbReference type="PANTHER" id="PTHR34389:SF2">
    <property type="entry name" value="L-RHAMNOSE MUTAROTASE"/>
    <property type="match status" value="1"/>
</dbReference>
<gene>
    <name evidence="2" type="primary">rhaM</name>
    <name evidence="2" type="ORF">KQ656_05605</name>
</gene>
<comment type="caution">
    <text evidence="2">The sequence shown here is derived from an EMBL/GenBank/DDBJ whole genome shotgun (WGS) entry which is preliminary data.</text>
</comment>
<reference evidence="2 3" key="1">
    <citation type="submission" date="2021-06" db="EMBL/GenBank/DDBJ databases">
        <title>Staphylococcus lentus K169 genome sequencing.</title>
        <authorList>
            <person name="Sundareshan S."/>
            <person name="Akhila D.S."/>
            <person name="Prachi D."/>
            <person name="Sivakumar R."/>
            <person name="Rajendhran J."/>
            <person name="Isloor S."/>
            <person name="Hegde N.R."/>
        </authorList>
    </citation>
    <scope>NUCLEOTIDE SEQUENCE [LARGE SCALE GENOMIC DNA]</scope>
    <source>
        <strain evidence="2 3">K169</strain>
    </source>
</reference>
<dbReference type="PANTHER" id="PTHR34389">
    <property type="entry name" value="L-RHAMNOSE MUTAROTASE"/>
    <property type="match status" value="1"/>
</dbReference>
<dbReference type="Pfam" id="PF05336">
    <property type="entry name" value="rhaM"/>
    <property type="match status" value="1"/>
</dbReference>
<keyword evidence="3" id="KW-1185">Reference proteome</keyword>
<dbReference type="GO" id="GO:0062192">
    <property type="term" value="F:L-rhamnose mutarotase activity"/>
    <property type="evidence" value="ECO:0007669"/>
    <property type="project" value="UniProtKB-EC"/>
</dbReference>
<dbReference type="Proteomes" id="UP000770161">
    <property type="component" value="Unassembled WGS sequence"/>
</dbReference>
<dbReference type="EMBL" id="JAHLZN010000006">
    <property type="protein sequence ID" value="MBU6113422.1"/>
    <property type="molecule type" value="Genomic_DNA"/>
</dbReference>
<name>A0ABS6GXM4_MAMLE</name>
<keyword evidence="2" id="KW-0413">Isomerase</keyword>
<dbReference type="NCBIfam" id="TIGR02625">
    <property type="entry name" value="YiiL_rotase"/>
    <property type="match status" value="1"/>
</dbReference>
<protein>
    <recommendedName>
        <fullName evidence="1">L-rhamnose mutarotase</fullName>
        <ecNumber evidence="1">5.1.3.32</ecNumber>
    </recommendedName>
</protein>
<accession>A0ABS6GXM4</accession>
<dbReference type="InterPro" id="IPR013448">
    <property type="entry name" value="L-rhamnose_mutarotase"/>
</dbReference>
<evidence type="ECO:0000256" key="1">
    <source>
        <dbReference type="NCBIfam" id="TIGR02625"/>
    </source>
</evidence>
<organism evidence="2 3">
    <name type="scientific">Mammaliicoccus lentus</name>
    <name type="common">Staphylococcus lentus</name>
    <dbReference type="NCBI Taxonomy" id="42858"/>
    <lineage>
        <taxon>Bacteria</taxon>
        <taxon>Bacillati</taxon>
        <taxon>Bacillota</taxon>
        <taxon>Bacilli</taxon>
        <taxon>Bacillales</taxon>
        <taxon>Staphylococcaceae</taxon>
        <taxon>Mammaliicoccus</taxon>
    </lineage>
</organism>
<dbReference type="EC" id="5.1.3.32" evidence="1"/>
<dbReference type="InterPro" id="IPR008000">
    <property type="entry name" value="Rham/fucose_mutarotase"/>
</dbReference>
<evidence type="ECO:0000313" key="2">
    <source>
        <dbReference type="EMBL" id="MBU6113422.1"/>
    </source>
</evidence>
<proteinExistence type="inferred from homology"/>
<dbReference type="HAMAP" id="MF_01663">
    <property type="entry name" value="L_rham_rotase"/>
    <property type="match status" value="1"/>
</dbReference>